<keyword evidence="1" id="KW-0472">Membrane</keyword>
<feature type="transmembrane region" description="Helical" evidence="1">
    <location>
        <begin position="12"/>
        <end position="31"/>
    </location>
</feature>
<feature type="transmembrane region" description="Helical" evidence="1">
    <location>
        <begin position="127"/>
        <end position="147"/>
    </location>
</feature>
<dbReference type="Proteomes" id="UP000252081">
    <property type="component" value="Unassembled WGS sequence"/>
</dbReference>
<keyword evidence="4" id="KW-1185">Reference proteome</keyword>
<proteinExistence type="predicted"/>
<evidence type="ECO:0000313" key="3">
    <source>
        <dbReference type="EMBL" id="RBQ07598.1"/>
    </source>
</evidence>
<organism evidence="3 4">
    <name type="scientific">Pedobacter miscanthi</name>
    <dbReference type="NCBI Taxonomy" id="2259170"/>
    <lineage>
        <taxon>Bacteria</taxon>
        <taxon>Pseudomonadati</taxon>
        <taxon>Bacteroidota</taxon>
        <taxon>Sphingobacteriia</taxon>
        <taxon>Sphingobacteriales</taxon>
        <taxon>Sphingobacteriaceae</taxon>
        <taxon>Pedobacter</taxon>
    </lineage>
</organism>
<evidence type="ECO:0000259" key="2">
    <source>
        <dbReference type="Pfam" id="PF04397"/>
    </source>
</evidence>
<dbReference type="Pfam" id="PF04397">
    <property type="entry name" value="LytTR"/>
    <property type="match status" value="1"/>
</dbReference>
<name>A0A366L153_9SPHI</name>
<sequence>MRSMVLNNNWILYPPIYYRVLFYLFCAHFMVSYGEAESLFELLSLPYYYPALMGSFIITVIIAEYILAITKYLDRMFPQFYGLGKRIVYQILWGIFSTILVAITMAALYFWMRRTDIISAGYFRYDFTVVSGFIIFLNTLYLAIGLVQYRNLQLKTRTPNKEKPKAFADANENIVAIYPVERGFVAILKSGESVIWSKTIEQTLKELPEEEYFLINRSDIIHKSIIAGYQPGDSRRLKLILKEPLTSRKVFMVSQRKVVSFKRWYKEDLANNG</sequence>
<dbReference type="InterPro" id="IPR007492">
    <property type="entry name" value="LytTR_DNA-bd_dom"/>
</dbReference>
<keyword evidence="1" id="KW-0812">Transmembrane</keyword>
<dbReference type="GO" id="GO:0003677">
    <property type="term" value="F:DNA binding"/>
    <property type="evidence" value="ECO:0007669"/>
    <property type="project" value="InterPro"/>
</dbReference>
<protein>
    <recommendedName>
        <fullName evidence="2">HTH LytTR-type domain-containing protein</fullName>
    </recommendedName>
</protein>
<reference evidence="3 4" key="1">
    <citation type="submission" date="2018-07" db="EMBL/GenBank/DDBJ databases">
        <title>A draft genome of a endophytic bacteria, a new species of Pedobacter.</title>
        <authorList>
            <person name="Zhang Z.D."/>
            <person name="Chen Z.J."/>
        </authorList>
    </citation>
    <scope>NUCLEOTIDE SEQUENCE [LARGE SCALE GENOMIC DNA]</scope>
    <source>
        <strain evidence="3 4">RS10</strain>
    </source>
</reference>
<evidence type="ECO:0000256" key="1">
    <source>
        <dbReference type="SAM" id="Phobius"/>
    </source>
</evidence>
<dbReference type="EMBL" id="QNQU01000008">
    <property type="protein sequence ID" value="RBQ07598.1"/>
    <property type="molecule type" value="Genomic_DNA"/>
</dbReference>
<comment type="caution">
    <text evidence="3">The sequence shown here is derived from an EMBL/GenBank/DDBJ whole genome shotgun (WGS) entry which is preliminary data.</text>
</comment>
<keyword evidence="1" id="KW-1133">Transmembrane helix</keyword>
<evidence type="ECO:0000313" key="4">
    <source>
        <dbReference type="Proteomes" id="UP000252081"/>
    </source>
</evidence>
<dbReference type="AlphaFoldDB" id="A0A366L153"/>
<feature type="transmembrane region" description="Helical" evidence="1">
    <location>
        <begin position="91"/>
        <end position="112"/>
    </location>
</feature>
<feature type="transmembrane region" description="Helical" evidence="1">
    <location>
        <begin position="51"/>
        <end position="70"/>
    </location>
</feature>
<gene>
    <name evidence="3" type="ORF">DRW42_10440</name>
</gene>
<feature type="domain" description="HTH LytTR-type" evidence="2">
    <location>
        <begin position="173"/>
        <end position="265"/>
    </location>
</feature>
<accession>A0A366L153</accession>